<dbReference type="PROSITE" id="PS00894">
    <property type="entry name" value="HTH_DEOR_1"/>
    <property type="match status" value="1"/>
</dbReference>
<dbReference type="InterPro" id="IPR018356">
    <property type="entry name" value="Tscrpt_reg_HTH_DeoR_CS"/>
</dbReference>
<dbReference type="Gene3D" id="3.40.50.1360">
    <property type="match status" value="1"/>
</dbReference>
<dbReference type="SMART" id="SM00420">
    <property type="entry name" value="HTH_DEOR"/>
    <property type="match status" value="1"/>
</dbReference>
<dbReference type="GO" id="GO:0003677">
    <property type="term" value="F:DNA binding"/>
    <property type="evidence" value="ECO:0007669"/>
    <property type="project" value="UniProtKB-KW"/>
</dbReference>
<dbReference type="Gene3D" id="1.10.10.10">
    <property type="entry name" value="Winged helix-like DNA-binding domain superfamily/Winged helix DNA-binding domain"/>
    <property type="match status" value="1"/>
</dbReference>
<evidence type="ECO:0000313" key="5">
    <source>
        <dbReference type="EMBL" id="GEN78351.1"/>
    </source>
</evidence>
<name>A0A511YT26_9CELL</name>
<organism evidence="5 6">
    <name type="scientific">Actinotalea fermentans</name>
    <dbReference type="NCBI Taxonomy" id="43671"/>
    <lineage>
        <taxon>Bacteria</taxon>
        <taxon>Bacillati</taxon>
        <taxon>Actinomycetota</taxon>
        <taxon>Actinomycetes</taxon>
        <taxon>Micrococcales</taxon>
        <taxon>Cellulomonadaceae</taxon>
        <taxon>Actinotalea</taxon>
    </lineage>
</organism>
<dbReference type="InterPro" id="IPR050313">
    <property type="entry name" value="Carb_Metab_HTH_regulators"/>
</dbReference>
<keyword evidence="6" id="KW-1185">Reference proteome</keyword>
<evidence type="ECO:0000256" key="2">
    <source>
        <dbReference type="ARBA" id="ARBA00023125"/>
    </source>
</evidence>
<reference evidence="5 6" key="1">
    <citation type="submission" date="2019-07" db="EMBL/GenBank/DDBJ databases">
        <title>Whole genome shotgun sequence of Actinotalea fermentans NBRC 105374.</title>
        <authorList>
            <person name="Hosoyama A."/>
            <person name="Uohara A."/>
            <person name="Ohji S."/>
            <person name="Ichikawa N."/>
        </authorList>
    </citation>
    <scope>NUCLEOTIDE SEQUENCE [LARGE SCALE GENOMIC DNA]</scope>
    <source>
        <strain evidence="5 6">NBRC 105374</strain>
    </source>
</reference>
<dbReference type="AlphaFoldDB" id="A0A511YT26"/>
<comment type="caution">
    <text evidence="5">The sequence shown here is derived from an EMBL/GenBank/DDBJ whole genome shotgun (WGS) entry which is preliminary data.</text>
</comment>
<evidence type="ECO:0000256" key="1">
    <source>
        <dbReference type="ARBA" id="ARBA00023015"/>
    </source>
</evidence>
<dbReference type="PROSITE" id="PS51000">
    <property type="entry name" value="HTH_DEOR_2"/>
    <property type="match status" value="1"/>
</dbReference>
<dbReference type="OrthoDB" id="7688673at2"/>
<accession>A0A511YT26</accession>
<keyword evidence="2" id="KW-0238">DNA-binding</keyword>
<feature type="domain" description="HTH deoR-type" evidence="4">
    <location>
        <begin position="3"/>
        <end position="58"/>
    </location>
</feature>
<keyword evidence="3" id="KW-0804">Transcription</keyword>
<evidence type="ECO:0000259" key="4">
    <source>
        <dbReference type="PROSITE" id="PS51000"/>
    </source>
</evidence>
<dbReference type="PANTHER" id="PTHR30363:SF44">
    <property type="entry name" value="AGA OPERON TRANSCRIPTIONAL REPRESSOR-RELATED"/>
    <property type="match status" value="1"/>
</dbReference>
<dbReference type="EMBL" id="BJYK01000001">
    <property type="protein sequence ID" value="GEN78351.1"/>
    <property type="molecule type" value="Genomic_DNA"/>
</dbReference>
<sequence length="271" mass="28219">MLASQRQALIRDMVRAHGSVRVTDLVRELDVSAMTIRRDLDHLAQEGTVQKVHGGATLPGRSTTDEPGFESKLVRDLAEKEAIAALAATLVRPGSAIGLSAGTTTWTLAHRLLGVDGITVVTNSVRVAEVFDGQPGERTVVLTGGVRTPSDALVGPVAVGSLRHINLDVVFLGTHGMDAHRGFTSPNLLEADMNRSLVASAQRVAVVADHSKWGLVGMGTFAALEDVDVLVTDDGLPAAALESLEAAVDEVLVATTLPLGGQVAAAPRPAV</sequence>
<dbReference type="InterPro" id="IPR036390">
    <property type="entry name" value="WH_DNA-bd_sf"/>
</dbReference>
<dbReference type="InterPro" id="IPR036388">
    <property type="entry name" value="WH-like_DNA-bd_sf"/>
</dbReference>
<dbReference type="PRINTS" id="PR00037">
    <property type="entry name" value="HTHLACR"/>
</dbReference>
<dbReference type="GO" id="GO:0003700">
    <property type="term" value="F:DNA-binding transcription factor activity"/>
    <property type="evidence" value="ECO:0007669"/>
    <property type="project" value="InterPro"/>
</dbReference>
<evidence type="ECO:0000256" key="3">
    <source>
        <dbReference type="ARBA" id="ARBA00023163"/>
    </source>
</evidence>
<keyword evidence="1" id="KW-0805">Transcription regulation</keyword>
<dbReference type="RefSeq" id="WP_034243722.1">
    <property type="nucleotide sequence ID" value="NZ_BJYK01000001.1"/>
</dbReference>
<dbReference type="SUPFAM" id="SSF100950">
    <property type="entry name" value="NagB/RpiA/CoA transferase-like"/>
    <property type="match status" value="1"/>
</dbReference>
<dbReference type="PANTHER" id="PTHR30363">
    <property type="entry name" value="HTH-TYPE TRANSCRIPTIONAL REGULATOR SRLR-RELATED"/>
    <property type="match status" value="1"/>
</dbReference>
<dbReference type="Pfam" id="PF00455">
    <property type="entry name" value="DeoRC"/>
    <property type="match status" value="1"/>
</dbReference>
<dbReference type="InterPro" id="IPR014036">
    <property type="entry name" value="DeoR-like_C"/>
</dbReference>
<dbReference type="SUPFAM" id="SSF46785">
    <property type="entry name" value="Winged helix' DNA-binding domain"/>
    <property type="match status" value="1"/>
</dbReference>
<dbReference type="InterPro" id="IPR001034">
    <property type="entry name" value="DeoR_HTH"/>
</dbReference>
<gene>
    <name evidence="5" type="primary">glpR</name>
    <name evidence="5" type="ORF">AFE02nite_00850</name>
</gene>
<evidence type="ECO:0000313" key="6">
    <source>
        <dbReference type="Proteomes" id="UP000321484"/>
    </source>
</evidence>
<dbReference type="Proteomes" id="UP000321484">
    <property type="component" value="Unassembled WGS sequence"/>
</dbReference>
<protein>
    <submittedName>
        <fullName evidence="5">DeoR family transcriptional regulator</fullName>
    </submittedName>
</protein>
<proteinExistence type="predicted"/>
<dbReference type="SMART" id="SM01134">
    <property type="entry name" value="DeoRC"/>
    <property type="match status" value="1"/>
</dbReference>
<dbReference type="InterPro" id="IPR037171">
    <property type="entry name" value="NagB/RpiA_transferase-like"/>
</dbReference>
<dbReference type="Pfam" id="PF08220">
    <property type="entry name" value="HTH_DeoR"/>
    <property type="match status" value="1"/>
</dbReference>